<dbReference type="EMBL" id="CAXLJM020000078">
    <property type="protein sequence ID" value="CAL8129681.1"/>
    <property type="molecule type" value="Genomic_DNA"/>
</dbReference>
<protein>
    <submittedName>
        <fullName evidence="1">Uncharacterized protein</fullName>
    </submittedName>
</protein>
<keyword evidence="2" id="KW-1185">Reference proteome</keyword>
<evidence type="ECO:0000313" key="2">
    <source>
        <dbReference type="Proteomes" id="UP001642540"/>
    </source>
</evidence>
<reference evidence="1 2" key="1">
    <citation type="submission" date="2024-08" db="EMBL/GenBank/DDBJ databases">
        <authorList>
            <person name="Cucini C."/>
            <person name="Frati F."/>
        </authorList>
    </citation>
    <scope>NUCLEOTIDE SEQUENCE [LARGE SCALE GENOMIC DNA]</scope>
</reference>
<sequence>MVLADTLATPENPSQTDRLVVIVRWGERDSRRKVTMDGRWPGSPSLLKKYLNETLAREKAKSTGYA</sequence>
<dbReference type="Proteomes" id="UP001642540">
    <property type="component" value="Unassembled WGS sequence"/>
</dbReference>
<proteinExistence type="predicted"/>
<name>A0ABP1RKT6_9HEXA</name>
<comment type="caution">
    <text evidence="1">The sequence shown here is derived from an EMBL/GenBank/DDBJ whole genome shotgun (WGS) entry which is preliminary data.</text>
</comment>
<accession>A0ABP1RKT6</accession>
<evidence type="ECO:0000313" key="1">
    <source>
        <dbReference type="EMBL" id="CAL8129681.1"/>
    </source>
</evidence>
<gene>
    <name evidence="1" type="ORF">ODALV1_LOCUS23384</name>
</gene>
<organism evidence="1 2">
    <name type="scientific">Orchesella dallaii</name>
    <dbReference type="NCBI Taxonomy" id="48710"/>
    <lineage>
        <taxon>Eukaryota</taxon>
        <taxon>Metazoa</taxon>
        <taxon>Ecdysozoa</taxon>
        <taxon>Arthropoda</taxon>
        <taxon>Hexapoda</taxon>
        <taxon>Collembola</taxon>
        <taxon>Entomobryomorpha</taxon>
        <taxon>Entomobryoidea</taxon>
        <taxon>Orchesellidae</taxon>
        <taxon>Orchesellinae</taxon>
        <taxon>Orchesella</taxon>
    </lineage>
</organism>